<feature type="non-terminal residue" evidence="1">
    <location>
        <position position="1"/>
    </location>
</feature>
<name>A0A0V1A9S4_9BILA</name>
<proteinExistence type="predicted"/>
<dbReference type="Proteomes" id="UP000054783">
    <property type="component" value="Unassembled WGS sequence"/>
</dbReference>
<gene>
    <name evidence="1" type="ORF">T12_1416</name>
</gene>
<keyword evidence="2" id="KW-1185">Reference proteome</keyword>
<reference evidence="1 2" key="1">
    <citation type="submission" date="2015-01" db="EMBL/GenBank/DDBJ databases">
        <title>Evolution of Trichinella species and genotypes.</title>
        <authorList>
            <person name="Korhonen P.K."/>
            <person name="Edoardo P."/>
            <person name="Giuseppe L.R."/>
            <person name="Gasser R.B."/>
        </authorList>
    </citation>
    <scope>NUCLEOTIDE SEQUENCE [LARGE SCALE GENOMIC DNA]</scope>
    <source>
        <strain evidence="1">ISS2496</strain>
    </source>
</reference>
<sequence length="94" mass="10980">LYYKSEFQSECYVSFPVAHTKFTLHVTLITISRQIRVHTTFWKVLRQINPYLLNKWPLKFACAYLNTQRSCTTGTPLIRTQGGSILVWEEVSPL</sequence>
<accession>A0A0V1A9S4</accession>
<dbReference type="AlphaFoldDB" id="A0A0V1A9S4"/>
<comment type="caution">
    <text evidence="1">The sequence shown here is derived from an EMBL/GenBank/DDBJ whole genome shotgun (WGS) entry which is preliminary data.</text>
</comment>
<feature type="non-terminal residue" evidence="1">
    <location>
        <position position="94"/>
    </location>
</feature>
<organism evidence="1 2">
    <name type="scientific">Trichinella patagoniensis</name>
    <dbReference type="NCBI Taxonomy" id="990121"/>
    <lineage>
        <taxon>Eukaryota</taxon>
        <taxon>Metazoa</taxon>
        <taxon>Ecdysozoa</taxon>
        <taxon>Nematoda</taxon>
        <taxon>Enoplea</taxon>
        <taxon>Dorylaimia</taxon>
        <taxon>Trichinellida</taxon>
        <taxon>Trichinellidae</taxon>
        <taxon>Trichinella</taxon>
    </lineage>
</organism>
<dbReference type="EMBL" id="JYDQ01000018">
    <property type="protein sequence ID" value="KRY21241.1"/>
    <property type="molecule type" value="Genomic_DNA"/>
</dbReference>
<protein>
    <submittedName>
        <fullName evidence="1">Uncharacterized protein</fullName>
    </submittedName>
</protein>
<evidence type="ECO:0000313" key="1">
    <source>
        <dbReference type="EMBL" id="KRY21241.1"/>
    </source>
</evidence>
<evidence type="ECO:0000313" key="2">
    <source>
        <dbReference type="Proteomes" id="UP000054783"/>
    </source>
</evidence>